<protein>
    <submittedName>
        <fullName evidence="4">Arginine decarboxylase</fullName>
    </submittedName>
</protein>
<sequence>MNTKYSDLITQTYEFPQVEFSTKGDSLAFHGIPLEQLAAQYGTPLKFTYLPKISENINRAKTWFKKAIAEHNYKGSYNYCYCTKSSHFSHVLQEALKNDIHLETSSAFDIEIIENLKQQGLVSNDTYVICNGFKRERYIENIGRLLNNGHHNCIPIIDNYEELDLLTEEIKDSFKVGIRIASEEEPKFEFYTSRLGIGYKNIVPFFEQQIKNNEQVELKMLHFFINTGIRDNAYYWNELMKCLKVYIRLKKACPSLDSLNIGGGFPTKNSLAFEFDYEYMVYEIVNQIKLACDEAGVAVPHIFTEFGSFTVGESGGAIYEVLYQKQQNDREKWNMINSSFITTLPDTWAINKRFIMLPINRWNDEYERVLLGGLTCDSDDYYNSEQHMNAIYLPKFKKDKPLYIGFFNVGAYQESIGGFGGLQHCLIPHPKHLLLQRDADGELQVSVFKEQQTASQLLDILGYQPQERIKPIQEKEQELTS</sequence>
<dbReference type="SUPFAM" id="SSF51419">
    <property type="entry name" value="PLP-binding barrel"/>
    <property type="match status" value="1"/>
</dbReference>
<evidence type="ECO:0000313" key="5">
    <source>
        <dbReference type="Proteomes" id="UP001597526"/>
    </source>
</evidence>
<dbReference type="InterPro" id="IPR002985">
    <property type="entry name" value="Arg_decrbxlase"/>
</dbReference>
<dbReference type="InterPro" id="IPR022644">
    <property type="entry name" value="De-COase2_N"/>
</dbReference>
<feature type="domain" description="Orn/DAP/Arg decarboxylase 2 N-terminal" evidence="3">
    <location>
        <begin position="66"/>
        <end position="311"/>
    </location>
</feature>
<dbReference type="PANTHER" id="PTHR43295">
    <property type="entry name" value="ARGININE DECARBOXYLASE"/>
    <property type="match status" value="1"/>
</dbReference>
<proteinExistence type="predicted"/>
<accession>A0ABW5N0Y7</accession>
<dbReference type="CDD" id="cd06830">
    <property type="entry name" value="PLPDE_III_ADC"/>
    <property type="match status" value="1"/>
</dbReference>
<evidence type="ECO:0000256" key="2">
    <source>
        <dbReference type="ARBA" id="ARBA00022898"/>
    </source>
</evidence>
<dbReference type="Pfam" id="PF02784">
    <property type="entry name" value="Orn_Arg_deC_N"/>
    <property type="match status" value="1"/>
</dbReference>
<comment type="cofactor">
    <cofactor evidence="1">
        <name>pyridoxal 5'-phosphate</name>
        <dbReference type="ChEBI" id="CHEBI:597326"/>
    </cofactor>
</comment>
<dbReference type="EMBL" id="JBHULB010000082">
    <property type="protein sequence ID" value="MFD2588854.1"/>
    <property type="molecule type" value="Genomic_DNA"/>
</dbReference>
<name>A0ABW5N0Y7_9FLAO</name>
<gene>
    <name evidence="4" type="ORF">ACFSQJ_18150</name>
</gene>
<keyword evidence="5" id="KW-1185">Reference proteome</keyword>
<organism evidence="4 5">
    <name type="scientific">Croceitalea marina</name>
    <dbReference type="NCBI Taxonomy" id="1775166"/>
    <lineage>
        <taxon>Bacteria</taxon>
        <taxon>Pseudomonadati</taxon>
        <taxon>Bacteroidota</taxon>
        <taxon>Flavobacteriia</taxon>
        <taxon>Flavobacteriales</taxon>
        <taxon>Flavobacteriaceae</taxon>
        <taxon>Croceitalea</taxon>
    </lineage>
</organism>
<dbReference type="Gene3D" id="2.40.37.10">
    <property type="entry name" value="Lyase, Ornithine Decarboxylase, Chain A, domain 1"/>
    <property type="match status" value="1"/>
</dbReference>
<evidence type="ECO:0000256" key="1">
    <source>
        <dbReference type="ARBA" id="ARBA00001933"/>
    </source>
</evidence>
<reference evidence="5" key="1">
    <citation type="journal article" date="2019" name="Int. J. Syst. Evol. Microbiol.">
        <title>The Global Catalogue of Microorganisms (GCM) 10K type strain sequencing project: providing services to taxonomists for standard genome sequencing and annotation.</title>
        <authorList>
            <consortium name="The Broad Institute Genomics Platform"/>
            <consortium name="The Broad Institute Genome Sequencing Center for Infectious Disease"/>
            <person name="Wu L."/>
            <person name="Ma J."/>
        </authorList>
    </citation>
    <scope>NUCLEOTIDE SEQUENCE [LARGE SCALE GENOMIC DNA]</scope>
    <source>
        <strain evidence="5">KCTC 52368</strain>
    </source>
</reference>
<dbReference type="PANTHER" id="PTHR43295:SF9">
    <property type="entry name" value="BIOSYNTHETIC ARGININE DECARBOXYLASE"/>
    <property type="match status" value="1"/>
</dbReference>
<dbReference type="RefSeq" id="WP_377768319.1">
    <property type="nucleotide sequence ID" value="NZ_JBHULB010000082.1"/>
</dbReference>
<evidence type="ECO:0000259" key="3">
    <source>
        <dbReference type="Pfam" id="PF02784"/>
    </source>
</evidence>
<keyword evidence="2" id="KW-0663">Pyridoxal phosphate</keyword>
<dbReference type="InterPro" id="IPR029066">
    <property type="entry name" value="PLP-binding_barrel"/>
</dbReference>
<dbReference type="Gene3D" id="3.20.20.10">
    <property type="entry name" value="Alanine racemase"/>
    <property type="match status" value="1"/>
</dbReference>
<evidence type="ECO:0000313" key="4">
    <source>
        <dbReference type="EMBL" id="MFD2588854.1"/>
    </source>
</evidence>
<comment type="caution">
    <text evidence="4">The sequence shown here is derived from an EMBL/GenBank/DDBJ whole genome shotgun (WGS) entry which is preliminary data.</text>
</comment>
<dbReference type="InterPro" id="IPR009006">
    <property type="entry name" value="Ala_racemase/Decarboxylase_C"/>
</dbReference>
<dbReference type="SUPFAM" id="SSF50621">
    <property type="entry name" value="Alanine racemase C-terminal domain-like"/>
    <property type="match status" value="1"/>
</dbReference>
<dbReference type="Proteomes" id="UP001597526">
    <property type="component" value="Unassembled WGS sequence"/>
</dbReference>